<dbReference type="EMBL" id="FN649760">
    <property type="protein sequence ID" value="CBJ28696.1"/>
    <property type="molecule type" value="Genomic_DNA"/>
</dbReference>
<dbReference type="InterPro" id="IPR008991">
    <property type="entry name" value="Translation_prot_SH3-like_sf"/>
</dbReference>
<evidence type="ECO:0000313" key="8">
    <source>
        <dbReference type="EMBL" id="CBJ28696.1"/>
    </source>
</evidence>
<dbReference type="Proteomes" id="UP000002630">
    <property type="component" value="Unassembled WGS sequence"/>
</dbReference>
<dbReference type="Gene3D" id="6.10.250.2270">
    <property type="match status" value="1"/>
</dbReference>
<comment type="similarity">
    <text evidence="2">Belongs to the eukaryotic ribosomal protein eL14 family.</text>
</comment>
<dbReference type="PANTHER" id="PTHR11127:SF2">
    <property type="entry name" value="LARGE RIBOSOMAL SUBUNIT PROTEIN EL14"/>
    <property type="match status" value="1"/>
</dbReference>
<organism evidence="8 9">
    <name type="scientific">Ectocarpus siliculosus</name>
    <name type="common">Brown alga</name>
    <name type="synonym">Conferva siliculosa</name>
    <dbReference type="NCBI Taxonomy" id="2880"/>
    <lineage>
        <taxon>Eukaryota</taxon>
        <taxon>Sar</taxon>
        <taxon>Stramenopiles</taxon>
        <taxon>Ochrophyta</taxon>
        <taxon>PX clade</taxon>
        <taxon>Phaeophyceae</taxon>
        <taxon>Ectocarpales</taxon>
        <taxon>Ectocarpaceae</taxon>
        <taxon>Ectocarpus</taxon>
    </lineage>
</organism>
<evidence type="ECO:0000256" key="1">
    <source>
        <dbReference type="ARBA" id="ARBA00004229"/>
    </source>
</evidence>
<name>D7FI71_ECTSI</name>
<evidence type="ECO:0000256" key="5">
    <source>
        <dbReference type="ARBA" id="ARBA00022980"/>
    </source>
</evidence>
<dbReference type="InParanoid" id="D7FI71"/>
<gene>
    <name evidence="8" type="ORF">Esi_0118_0023</name>
</gene>
<dbReference type="PANTHER" id="PTHR11127">
    <property type="entry name" value="60S RIBOSOMAL PROTEIN L14"/>
    <property type="match status" value="1"/>
</dbReference>
<reference evidence="8 9" key="1">
    <citation type="journal article" date="2010" name="Nature">
        <title>The Ectocarpus genome and the independent evolution of multicellularity in brown algae.</title>
        <authorList>
            <person name="Cock J.M."/>
            <person name="Sterck L."/>
            <person name="Rouze P."/>
            <person name="Scornet D."/>
            <person name="Allen A.E."/>
            <person name="Amoutzias G."/>
            <person name="Anthouard V."/>
            <person name="Artiguenave F."/>
            <person name="Aury J.M."/>
            <person name="Badger J.H."/>
            <person name="Beszteri B."/>
            <person name="Billiau K."/>
            <person name="Bonnet E."/>
            <person name="Bothwell J.H."/>
            <person name="Bowler C."/>
            <person name="Boyen C."/>
            <person name="Brownlee C."/>
            <person name="Carrano C.J."/>
            <person name="Charrier B."/>
            <person name="Cho G.Y."/>
            <person name="Coelho S.M."/>
            <person name="Collen J."/>
            <person name="Corre E."/>
            <person name="Da Silva C."/>
            <person name="Delage L."/>
            <person name="Delaroque N."/>
            <person name="Dittami S.M."/>
            <person name="Doulbeau S."/>
            <person name="Elias M."/>
            <person name="Farnham G."/>
            <person name="Gachon C.M."/>
            <person name="Gschloessl B."/>
            <person name="Heesch S."/>
            <person name="Jabbari K."/>
            <person name="Jubin C."/>
            <person name="Kawai H."/>
            <person name="Kimura K."/>
            <person name="Kloareg B."/>
            <person name="Kupper F.C."/>
            <person name="Lang D."/>
            <person name="Le Bail A."/>
            <person name="Leblanc C."/>
            <person name="Lerouge P."/>
            <person name="Lohr M."/>
            <person name="Lopez P.J."/>
            <person name="Martens C."/>
            <person name="Maumus F."/>
            <person name="Michel G."/>
            <person name="Miranda-Saavedra D."/>
            <person name="Morales J."/>
            <person name="Moreau H."/>
            <person name="Motomura T."/>
            <person name="Nagasato C."/>
            <person name="Napoli C.A."/>
            <person name="Nelson D.R."/>
            <person name="Nyvall-Collen P."/>
            <person name="Peters A.F."/>
            <person name="Pommier C."/>
            <person name="Potin P."/>
            <person name="Poulain J."/>
            <person name="Quesneville H."/>
            <person name="Read B."/>
            <person name="Rensing S.A."/>
            <person name="Ritter A."/>
            <person name="Rousvoal S."/>
            <person name="Samanta M."/>
            <person name="Samson G."/>
            <person name="Schroeder D.C."/>
            <person name="Segurens B."/>
            <person name="Strittmatter M."/>
            <person name="Tonon T."/>
            <person name="Tregear J.W."/>
            <person name="Valentin K."/>
            <person name="von Dassow P."/>
            <person name="Yamagishi T."/>
            <person name="Van de Peer Y."/>
            <person name="Wincker P."/>
        </authorList>
    </citation>
    <scope>NUCLEOTIDE SEQUENCE [LARGE SCALE GENOMIC DNA]</scope>
    <source>
        <strain evidence="9">Ec32 / CCAP1310/4</strain>
    </source>
</reference>
<dbReference type="GO" id="GO:0022625">
    <property type="term" value="C:cytosolic large ribosomal subunit"/>
    <property type="evidence" value="ECO:0007669"/>
    <property type="project" value="TreeGrafter"/>
</dbReference>
<dbReference type="InterPro" id="IPR039660">
    <property type="entry name" value="Ribosomal_eL14"/>
</dbReference>
<keyword evidence="9" id="KW-1185">Reference proteome</keyword>
<evidence type="ECO:0000256" key="3">
    <source>
        <dbReference type="ARBA" id="ARBA00022528"/>
    </source>
</evidence>
<dbReference type="Gene3D" id="2.30.30.30">
    <property type="match status" value="1"/>
</dbReference>
<dbReference type="GO" id="GO:0003735">
    <property type="term" value="F:structural constituent of ribosome"/>
    <property type="evidence" value="ECO:0007669"/>
    <property type="project" value="InterPro"/>
</dbReference>
<evidence type="ECO:0000256" key="6">
    <source>
        <dbReference type="ARBA" id="ARBA00023274"/>
    </source>
</evidence>
<dbReference type="GO" id="GO:0042273">
    <property type="term" value="P:ribosomal large subunit biogenesis"/>
    <property type="evidence" value="ECO:0007669"/>
    <property type="project" value="TreeGrafter"/>
</dbReference>
<dbReference type="InterPro" id="IPR014722">
    <property type="entry name" value="Rib_uL2_dom2"/>
</dbReference>
<dbReference type="GO" id="GO:0009507">
    <property type="term" value="C:chloroplast"/>
    <property type="evidence" value="ECO:0007669"/>
    <property type="project" value="UniProtKB-SubCell"/>
</dbReference>
<dbReference type="GO" id="GO:0006412">
    <property type="term" value="P:translation"/>
    <property type="evidence" value="ECO:0007669"/>
    <property type="project" value="InterPro"/>
</dbReference>
<comment type="subcellular location">
    <subcellularLocation>
        <location evidence="1">Plastid</location>
        <location evidence="1">Chloroplast</location>
    </subcellularLocation>
</comment>
<feature type="domain" description="Large ribosomal subunit protein eL14" evidence="7">
    <location>
        <begin position="46"/>
        <end position="119"/>
    </location>
</feature>
<keyword evidence="6" id="KW-0687">Ribonucleoprotein</keyword>
<dbReference type="SUPFAM" id="SSF50104">
    <property type="entry name" value="Translation proteins SH3-like domain"/>
    <property type="match status" value="1"/>
</dbReference>
<dbReference type="GO" id="GO:0003723">
    <property type="term" value="F:RNA binding"/>
    <property type="evidence" value="ECO:0007669"/>
    <property type="project" value="InterPro"/>
</dbReference>
<proteinExistence type="inferred from homology"/>
<dbReference type="InterPro" id="IPR002784">
    <property type="entry name" value="Ribosomal_eL14_dom"/>
</dbReference>
<dbReference type="OrthoDB" id="1875589at2759"/>
<keyword evidence="3" id="KW-0150">Chloroplast</keyword>
<keyword evidence="5" id="KW-0689">Ribosomal protein</keyword>
<dbReference type="AlphaFoldDB" id="D7FI71"/>
<evidence type="ECO:0000313" key="9">
    <source>
        <dbReference type="Proteomes" id="UP000002630"/>
    </source>
</evidence>
<dbReference type="eggNOG" id="KOG3421">
    <property type="taxonomic scope" value="Eukaryota"/>
</dbReference>
<dbReference type="Pfam" id="PF01929">
    <property type="entry name" value="Ribosomal_L14e"/>
    <property type="match status" value="1"/>
</dbReference>
<sequence length="134" mass="14884">MGFTRFVEIGRVVLVNYGPDEGKLAVILDVADNNKALIEGPDTGVPRQLIPFKRLALTDFKLPIQRNARIGTIKAAAKEADLYAKWEASSWAKKKAKKVKRAQMTDFDRFKVMVARKQKSAIIAKKVAELQAAA</sequence>
<evidence type="ECO:0000256" key="4">
    <source>
        <dbReference type="ARBA" id="ARBA00022640"/>
    </source>
</evidence>
<protein>
    <recommendedName>
        <fullName evidence="7">Large ribosomal subunit protein eL14 domain-containing protein</fullName>
    </recommendedName>
</protein>
<dbReference type="STRING" id="2880.D7FI71"/>
<evidence type="ECO:0000259" key="7">
    <source>
        <dbReference type="Pfam" id="PF01929"/>
    </source>
</evidence>
<dbReference type="FunCoup" id="D7FI71">
    <property type="interactions" value="472"/>
</dbReference>
<evidence type="ECO:0000256" key="2">
    <source>
        <dbReference type="ARBA" id="ARBA00006592"/>
    </source>
</evidence>
<dbReference type="CDD" id="cd23702">
    <property type="entry name" value="eL14"/>
    <property type="match status" value="1"/>
</dbReference>
<accession>D7FI71</accession>
<keyword evidence="4" id="KW-0934">Plastid</keyword>